<evidence type="ECO:0000256" key="1">
    <source>
        <dbReference type="SAM" id="SignalP"/>
    </source>
</evidence>
<dbReference type="Proteomes" id="UP001165489">
    <property type="component" value="Unassembled WGS sequence"/>
</dbReference>
<accession>A0ABS9V0K3</accession>
<dbReference type="RefSeq" id="WP_241348249.1">
    <property type="nucleotide sequence ID" value="NZ_JAKZGP010000025.1"/>
</dbReference>
<keyword evidence="4" id="KW-1185">Reference proteome</keyword>
<name>A0ABS9V0K3_9BACT</name>
<dbReference type="EMBL" id="JAKZGP010000025">
    <property type="protein sequence ID" value="MCH7409879.1"/>
    <property type="molecule type" value="Genomic_DNA"/>
</dbReference>
<organism evidence="3 4">
    <name type="scientific">Belliella filtrata</name>
    <dbReference type="NCBI Taxonomy" id="2923435"/>
    <lineage>
        <taxon>Bacteria</taxon>
        <taxon>Pseudomonadati</taxon>
        <taxon>Bacteroidota</taxon>
        <taxon>Cytophagia</taxon>
        <taxon>Cytophagales</taxon>
        <taxon>Cyclobacteriaceae</taxon>
        <taxon>Belliella</taxon>
    </lineage>
</organism>
<feature type="domain" description="PKD" evidence="2">
    <location>
        <begin position="56"/>
        <end position="107"/>
    </location>
</feature>
<reference evidence="3" key="1">
    <citation type="submission" date="2022-03" db="EMBL/GenBank/DDBJ databases">
        <title>De novo assembled genomes of Belliella spp. (Cyclobacteriaceae) strains.</title>
        <authorList>
            <person name="Szabo A."/>
            <person name="Korponai K."/>
            <person name="Felfoldi T."/>
        </authorList>
    </citation>
    <scope>NUCLEOTIDE SEQUENCE</scope>
    <source>
        <strain evidence="3">DSM 111904</strain>
    </source>
</reference>
<comment type="caution">
    <text evidence="3">The sequence shown here is derived from an EMBL/GenBank/DDBJ whole genome shotgun (WGS) entry which is preliminary data.</text>
</comment>
<dbReference type="PROSITE" id="PS51257">
    <property type="entry name" value="PROKAR_LIPOPROTEIN"/>
    <property type="match status" value="1"/>
</dbReference>
<keyword evidence="1" id="KW-0732">Signal</keyword>
<evidence type="ECO:0000313" key="3">
    <source>
        <dbReference type="EMBL" id="MCH7409879.1"/>
    </source>
</evidence>
<proteinExistence type="predicted"/>
<dbReference type="InterPro" id="IPR013783">
    <property type="entry name" value="Ig-like_fold"/>
</dbReference>
<feature type="signal peptide" evidence="1">
    <location>
        <begin position="1"/>
        <end position="25"/>
    </location>
</feature>
<gene>
    <name evidence="3" type="ORF">MM239_10775</name>
</gene>
<evidence type="ECO:0000313" key="4">
    <source>
        <dbReference type="Proteomes" id="UP001165489"/>
    </source>
</evidence>
<sequence length="493" mass="53381">MKKISKYISFILPLFLALACVEEYALDALPPTEADANFTFQPTEENDNIVRFTADGDFFMMNWDLGNGQTAEGKVATGTYPLAGTYTVTLTIFSAGGSVSTSREVVIAETDPLLLDRPIYNMLTGGASAVEGKTWKVDASRSAHFGVGPNPVGAAGNFPEWYQAAPFEKEGSGMYTDRYTFFLDGFGFRMETNGFVYLNANQGGSFPGAFDPGVGDLSAPYTAPDNLRWSLVETEGALPELTISNGGFIGYFAGGRTYQIVRLEENELFLRFVDQSNTELAWYVRLIPEDFDPGAEPEPEPEPEPQNPDVSFTLDDLVGNGRKVWTLKPAAGAFGVGPNPGSDEWFPTGVDVSGERACLFNDLYIFNSNGEYEYDAQGDVYGEPYLGISNACQPESSLAGTAGAAWASGTHAFSFTPGTPTELPKITVTGTGAFIVLPKAYNGGEYEAGPPRENESVTYDVIGYDETTEELTITIRVASTSIYWTFVLIPVND</sequence>
<dbReference type="SUPFAM" id="SSF49299">
    <property type="entry name" value="PKD domain"/>
    <property type="match status" value="1"/>
</dbReference>
<feature type="chain" id="PRO_5046230824" evidence="1">
    <location>
        <begin position="26"/>
        <end position="493"/>
    </location>
</feature>
<dbReference type="CDD" id="cd00146">
    <property type="entry name" value="PKD"/>
    <property type="match status" value="1"/>
</dbReference>
<dbReference type="PROSITE" id="PS50093">
    <property type="entry name" value="PKD"/>
    <property type="match status" value="1"/>
</dbReference>
<dbReference type="Gene3D" id="2.60.40.10">
    <property type="entry name" value="Immunoglobulins"/>
    <property type="match status" value="1"/>
</dbReference>
<dbReference type="SMART" id="SM00089">
    <property type="entry name" value="PKD"/>
    <property type="match status" value="1"/>
</dbReference>
<dbReference type="InterPro" id="IPR022409">
    <property type="entry name" value="PKD/Chitinase_dom"/>
</dbReference>
<evidence type="ECO:0000259" key="2">
    <source>
        <dbReference type="PROSITE" id="PS50093"/>
    </source>
</evidence>
<dbReference type="InterPro" id="IPR035986">
    <property type="entry name" value="PKD_dom_sf"/>
</dbReference>
<protein>
    <submittedName>
        <fullName evidence="3">PKD domain-containing protein</fullName>
    </submittedName>
</protein>
<dbReference type="Pfam" id="PF00801">
    <property type="entry name" value="PKD"/>
    <property type="match status" value="1"/>
</dbReference>
<dbReference type="InterPro" id="IPR000601">
    <property type="entry name" value="PKD_dom"/>
</dbReference>